<evidence type="ECO:0000313" key="8">
    <source>
        <dbReference type="EMBL" id="KAF5189041.1"/>
    </source>
</evidence>
<keyword evidence="4 7" id="KW-1133">Transmembrane helix</keyword>
<feature type="transmembrane region" description="Helical" evidence="7">
    <location>
        <begin position="527"/>
        <end position="546"/>
    </location>
</feature>
<dbReference type="PANTHER" id="PTHR11654">
    <property type="entry name" value="OLIGOPEPTIDE TRANSPORTER-RELATED"/>
    <property type="match status" value="1"/>
</dbReference>
<accession>A0A7J6VW28</accession>
<feature type="transmembrane region" description="Helical" evidence="7">
    <location>
        <begin position="446"/>
        <end position="467"/>
    </location>
</feature>
<evidence type="ECO:0000256" key="6">
    <source>
        <dbReference type="SAM" id="MobiDB-lite"/>
    </source>
</evidence>
<name>A0A7J6VW28_THATH</name>
<feature type="transmembrane region" description="Helical" evidence="7">
    <location>
        <begin position="407"/>
        <end position="426"/>
    </location>
</feature>
<feature type="transmembrane region" description="Helical" evidence="7">
    <location>
        <begin position="98"/>
        <end position="118"/>
    </location>
</feature>
<proteinExistence type="inferred from homology"/>
<evidence type="ECO:0000256" key="3">
    <source>
        <dbReference type="ARBA" id="ARBA00022692"/>
    </source>
</evidence>
<feature type="transmembrane region" description="Helical" evidence="7">
    <location>
        <begin position="63"/>
        <end position="86"/>
    </location>
</feature>
<feature type="transmembrane region" description="Helical" evidence="7">
    <location>
        <begin position="479"/>
        <end position="499"/>
    </location>
</feature>
<dbReference type="OrthoDB" id="8904098at2759"/>
<feature type="transmembrane region" description="Helical" evidence="7">
    <location>
        <begin position="211"/>
        <end position="228"/>
    </location>
</feature>
<feature type="transmembrane region" description="Helical" evidence="7">
    <location>
        <begin position="366"/>
        <end position="386"/>
    </location>
</feature>
<evidence type="ECO:0000256" key="4">
    <source>
        <dbReference type="ARBA" id="ARBA00022989"/>
    </source>
</evidence>
<dbReference type="Proteomes" id="UP000554482">
    <property type="component" value="Unassembled WGS sequence"/>
</dbReference>
<dbReference type="InterPro" id="IPR000109">
    <property type="entry name" value="POT_fam"/>
</dbReference>
<keyword evidence="9" id="KW-1185">Reference proteome</keyword>
<evidence type="ECO:0000256" key="5">
    <source>
        <dbReference type="ARBA" id="ARBA00023136"/>
    </source>
</evidence>
<evidence type="ECO:0000256" key="1">
    <source>
        <dbReference type="ARBA" id="ARBA00004141"/>
    </source>
</evidence>
<comment type="similarity">
    <text evidence="2">Belongs to the major facilitator superfamily. Proton-dependent oligopeptide transporter (POT/PTR) (TC 2.A.17) family.</text>
</comment>
<feature type="transmembrane region" description="Helical" evidence="7">
    <location>
        <begin position="31"/>
        <end position="57"/>
    </location>
</feature>
<dbReference type="AlphaFoldDB" id="A0A7J6VW28"/>
<dbReference type="SUPFAM" id="SSF103473">
    <property type="entry name" value="MFS general substrate transporter"/>
    <property type="match status" value="2"/>
</dbReference>
<evidence type="ECO:0000313" key="9">
    <source>
        <dbReference type="Proteomes" id="UP000554482"/>
    </source>
</evidence>
<gene>
    <name evidence="8" type="ORF">FRX31_021368</name>
</gene>
<evidence type="ECO:0000256" key="7">
    <source>
        <dbReference type="SAM" id="Phobius"/>
    </source>
</evidence>
<protein>
    <submittedName>
        <fullName evidence="8">NRT1/ PTR FAMILY 4.4</fullName>
    </submittedName>
</protein>
<dbReference type="GO" id="GO:0016020">
    <property type="term" value="C:membrane"/>
    <property type="evidence" value="ECO:0007669"/>
    <property type="project" value="UniProtKB-SubCell"/>
</dbReference>
<reference evidence="8 9" key="1">
    <citation type="submission" date="2020-06" db="EMBL/GenBank/DDBJ databases">
        <title>Transcriptomic and genomic resources for Thalictrum thalictroides and T. hernandezii: Facilitating candidate gene discovery in an emerging model plant lineage.</title>
        <authorList>
            <person name="Arias T."/>
            <person name="Riano-Pachon D.M."/>
            <person name="Di Stilio V.S."/>
        </authorList>
    </citation>
    <scope>NUCLEOTIDE SEQUENCE [LARGE SCALE GENOMIC DNA]</scope>
    <source>
        <strain evidence="9">cv. WT478/WT964</strain>
        <tissue evidence="8">Leaves</tissue>
    </source>
</reference>
<evidence type="ECO:0000256" key="2">
    <source>
        <dbReference type="ARBA" id="ARBA00005982"/>
    </source>
</evidence>
<dbReference type="Gene3D" id="1.20.1250.20">
    <property type="entry name" value="MFS general substrate transporter like domains"/>
    <property type="match status" value="1"/>
</dbReference>
<sequence>MGENDAPASDTDAASQSDVKNSKKGGSRATLFIYLAMGLGNIGFVANMTSMVLYFYFVMHFDLLASATTTTNYLGSVFMLTLVGGFISDTYMNRLNTFLCFAVLELLGYVLMIIQSHYKKLQPEPCTNESRCVKGGEALMLYTSMCLLAIGAGGVRGSAPALGADQFDRKNPTERKYLARFFNWLLLSVTIGATIGVTIVVWVSMNKGWDKGFLIGMLCAFAGFIVIASGKPFYRIRVPGDSALSSIFQVLVVMVKNRNEKLRDNTNELYEIQDKESGLSDEVQIPHTEQFRLLDKAAILRIGVKPKKWGVCTVTQVEEVKILTRMTPIIISTVIMNTCLAQMQTVSVQQGTIMNTYIGSFEVPSASIPVIPLVFMSILIPIYEFAFVPLIRKVTGHPNGITHLQRVGVGLVLSVISMGIAGVVEVKRKHELLNNGHRISVFWLGIQYAIFGIADMFTLVGLMDFFYTEAPAGMRSLSTSFSLLSLSFGYFLSSIFVQVTNSVTGKITKSKRGWLEGRDMNKNHVELFYWFLAVLSVLNFLNYLYWAKWYNYKKDDQVMKPEKSLRGISDQSEEIPSTIDETVAMIQ</sequence>
<comment type="caution">
    <text evidence="8">The sequence shown here is derived from an EMBL/GenBank/DDBJ whole genome shotgun (WGS) entry which is preliminary data.</text>
</comment>
<organism evidence="8 9">
    <name type="scientific">Thalictrum thalictroides</name>
    <name type="common">Rue-anemone</name>
    <name type="synonym">Anemone thalictroides</name>
    <dbReference type="NCBI Taxonomy" id="46969"/>
    <lineage>
        <taxon>Eukaryota</taxon>
        <taxon>Viridiplantae</taxon>
        <taxon>Streptophyta</taxon>
        <taxon>Embryophyta</taxon>
        <taxon>Tracheophyta</taxon>
        <taxon>Spermatophyta</taxon>
        <taxon>Magnoliopsida</taxon>
        <taxon>Ranunculales</taxon>
        <taxon>Ranunculaceae</taxon>
        <taxon>Thalictroideae</taxon>
        <taxon>Thalictrum</taxon>
    </lineage>
</organism>
<feature type="region of interest" description="Disordered" evidence="6">
    <location>
        <begin position="1"/>
        <end position="24"/>
    </location>
</feature>
<keyword evidence="5 7" id="KW-0472">Membrane</keyword>
<feature type="transmembrane region" description="Helical" evidence="7">
    <location>
        <begin position="184"/>
        <end position="205"/>
    </location>
</feature>
<dbReference type="GO" id="GO:0022857">
    <property type="term" value="F:transmembrane transporter activity"/>
    <property type="evidence" value="ECO:0007669"/>
    <property type="project" value="InterPro"/>
</dbReference>
<comment type="subcellular location">
    <subcellularLocation>
        <location evidence="1">Membrane</location>
        <topology evidence="1">Multi-pass membrane protein</topology>
    </subcellularLocation>
</comment>
<feature type="transmembrane region" description="Helical" evidence="7">
    <location>
        <begin position="138"/>
        <end position="163"/>
    </location>
</feature>
<dbReference type="Pfam" id="PF00854">
    <property type="entry name" value="PTR2"/>
    <property type="match status" value="1"/>
</dbReference>
<keyword evidence="3 7" id="KW-0812">Transmembrane</keyword>
<dbReference type="EMBL" id="JABWDY010026032">
    <property type="protein sequence ID" value="KAF5189041.1"/>
    <property type="molecule type" value="Genomic_DNA"/>
</dbReference>
<dbReference type="InterPro" id="IPR036259">
    <property type="entry name" value="MFS_trans_sf"/>
</dbReference>